<dbReference type="SUPFAM" id="SSF53613">
    <property type="entry name" value="Ribokinase-like"/>
    <property type="match status" value="1"/>
</dbReference>
<dbReference type="RefSeq" id="WP_096882670.1">
    <property type="nucleotide sequence ID" value="NZ_CP023482.1"/>
</dbReference>
<dbReference type="Proteomes" id="UP000815698">
    <property type="component" value="Chromosome"/>
</dbReference>
<dbReference type="Gene3D" id="3.40.1190.20">
    <property type="match status" value="1"/>
</dbReference>
<reference evidence="4 5" key="1">
    <citation type="journal article" date="2016" name="Int. J. Syst. Evol. Microbiol.">
        <title>Dermabacter jinjuensis sp. nov., a novel species of the genus Dermabacter isolated from a clinical specimen.</title>
        <authorList>
            <person name="Park Y.K."/>
            <person name="Lee K.M."/>
            <person name="Lee W.K."/>
            <person name="Cho M.J."/>
            <person name="Lee H.S."/>
            <person name="Cho Y.G."/>
            <person name="Lee Y.C."/>
            <person name="Lee W.K."/>
            <person name="Seong W.K."/>
            <person name="Hwang K.J."/>
        </authorList>
    </citation>
    <scope>NUCLEOTIDE SEQUENCE [LARGE SCALE GENOMIC DNA]</scope>
    <source>
        <strain evidence="4 5">32T</strain>
    </source>
</reference>
<organism evidence="4 5">
    <name type="scientific">Dermabacter jinjuensis</name>
    <dbReference type="NCBI Taxonomy" id="1667168"/>
    <lineage>
        <taxon>Bacteria</taxon>
        <taxon>Bacillati</taxon>
        <taxon>Actinomycetota</taxon>
        <taxon>Actinomycetes</taxon>
        <taxon>Micrococcales</taxon>
        <taxon>Dermabacteraceae</taxon>
        <taxon>Dermabacter</taxon>
    </lineage>
</organism>
<keyword evidence="5" id="KW-1185">Reference proteome</keyword>
<evidence type="ECO:0000259" key="3">
    <source>
        <dbReference type="Pfam" id="PF00294"/>
    </source>
</evidence>
<dbReference type="EMBL" id="CP023482">
    <property type="protein sequence ID" value="ATH96216.1"/>
    <property type="molecule type" value="Genomic_DNA"/>
</dbReference>
<dbReference type="Pfam" id="PF00294">
    <property type="entry name" value="PfkB"/>
    <property type="match status" value="1"/>
</dbReference>
<evidence type="ECO:0000256" key="2">
    <source>
        <dbReference type="ARBA" id="ARBA00022777"/>
    </source>
</evidence>
<protein>
    <recommendedName>
        <fullName evidence="3">Carbohydrate kinase PfkB domain-containing protein</fullName>
    </recommendedName>
</protein>
<feature type="domain" description="Carbohydrate kinase PfkB" evidence="3">
    <location>
        <begin position="46"/>
        <end position="296"/>
    </location>
</feature>
<evidence type="ECO:0000256" key="1">
    <source>
        <dbReference type="ARBA" id="ARBA00022679"/>
    </source>
</evidence>
<dbReference type="PANTHER" id="PTHR10584:SF166">
    <property type="entry name" value="RIBOKINASE"/>
    <property type="match status" value="1"/>
</dbReference>
<accession>A0ABM6PMH2</accession>
<keyword evidence="2" id="KW-0418">Kinase</keyword>
<dbReference type="InterPro" id="IPR029056">
    <property type="entry name" value="Ribokinase-like"/>
</dbReference>
<keyword evidence="1" id="KW-0808">Transferase</keyword>
<gene>
    <name evidence="4" type="ORF">COP05_03220</name>
</gene>
<dbReference type="PANTHER" id="PTHR10584">
    <property type="entry name" value="SUGAR KINASE"/>
    <property type="match status" value="1"/>
</dbReference>
<proteinExistence type="predicted"/>
<name>A0ABM6PMH2_9MICO</name>
<evidence type="ECO:0000313" key="4">
    <source>
        <dbReference type="EMBL" id="ATH96216.1"/>
    </source>
</evidence>
<dbReference type="InterPro" id="IPR011611">
    <property type="entry name" value="PfkB_dom"/>
</dbReference>
<evidence type="ECO:0000313" key="5">
    <source>
        <dbReference type="Proteomes" id="UP000815698"/>
    </source>
</evidence>
<sequence>MTNLNQDLACNDAAPTTLSLRDLACVGPVFLDVLFTPFTQLPDLGEECHTQSVALAVGGAANVARAAAALDMDVTLGTELGEGPISRLVEPMLEADGVGLGASVRRAGWDVPCTAAIPYEGDRMFYTGGLPSAPLATTEHVLAEQAQHLTVSLERDTMPLLAGERERGTRIWADVGHDDSGAWDPAILRHLEHCYAFCPNDEEAKRYTRTDSALEAARALADRVELVVVSRGRKGLVAIDAGRGLVLERPGFVVERANATGAGDTLVAALVTAMVAGRELGEALDFAQLVAAARVAGAAAHGMPPGREALSAFAGTYGAREKELVEETLDQLASR</sequence>